<evidence type="ECO:0000259" key="4">
    <source>
        <dbReference type="SMART" id="SM00893"/>
    </source>
</evidence>
<evidence type="ECO:0000313" key="6">
    <source>
        <dbReference type="Proteomes" id="UP000249324"/>
    </source>
</evidence>
<comment type="function">
    <text evidence="3">The electron transfer flavoprotein serves as a specific electron acceptor for other dehydrogenases. It transfers the electrons to the main respiratory chain via ETF-ubiquinone oxidoreductase (ETF dehydrogenase).</text>
</comment>
<dbReference type="InterPro" id="IPR014730">
    <property type="entry name" value="ETF_a/b_N"/>
</dbReference>
<evidence type="ECO:0000313" key="5">
    <source>
        <dbReference type="EMBL" id="MFO7192754.1"/>
    </source>
</evidence>
<accession>A0ABD6FHX9</accession>
<proteinExistence type="predicted"/>
<name>A0ABD6FHX9_9PSEU</name>
<dbReference type="Gene3D" id="3.40.50.620">
    <property type="entry name" value="HUPs"/>
    <property type="match status" value="1"/>
</dbReference>
<dbReference type="InterPro" id="IPR014729">
    <property type="entry name" value="Rossmann-like_a/b/a_fold"/>
</dbReference>
<dbReference type="EMBL" id="QGUI02000126">
    <property type="protein sequence ID" value="MFO7192754.1"/>
    <property type="molecule type" value="Genomic_DNA"/>
</dbReference>
<evidence type="ECO:0000256" key="3">
    <source>
        <dbReference type="ARBA" id="ARBA00025649"/>
    </source>
</evidence>
<protein>
    <recommendedName>
        <fullName evidence="4">Electron transfer flavoprotein alpha/beta-subunit N-terminal domain-containing protein</fullName>
    </recommendedName>
</protein>
<organism evidence="5 6">
    <name type="scientific">Thermocrispum agreste</name>
    <dbReference type="NCBI Taxonomy" id="37925"/>
    <lineage>
        <taxon>Bacteria</taxon>
        <taxon>Bacillati</taxon>
        <taxon>Actinomycetota</taxon>
        <taxon>Actinomycetes</taxon>
        <taxon>Pseudonocardiales</taxon>
        <taxon>Pseudonocardiaceae</taxon>
        <taxon>Thermocrispum</taxon>
    </lineage>
</organism>
<dbReference type="Pfam" id="PF01012">
    <property type="entry name" value="ETF"/>
    <property type="match status" value="1"/>
</dbReference>
<dbReference type="SUPFAM" id="SSF52402">
    <property type="entry name" value="Adenine nucleotide alpha hydrolases-like"/>
    <property type="match status" value="1"/>
</dbReference>
<reference evidence="5 6" key="1">
    <citation type="journal article" date="2021" name="BMC Genomics">
        <title>Genome-resolved metagenome and metatranscriptome analyses of thermophilic composting reveal key bacterial players and their metabolic interactions.</title>
        <authorList>
            <person name="Braga L.P.P."/>
            <person name="Pereira R.V."/>
            <person name="Martins L.F."/>
            <person name="Moura L.M.S."/>
            <person name="Sanchez F.B."/>
            <person name="Patane J.S.L."/>
            <person name="da Silva A.M."/>
            <person name="Setubal J.C."/>
        </authorList>
    </citation>
    <scope>NUCLEOTIDE SEQUENCE [LARGE SCALE GENOMIC DNA]</scope>
    <source>
        <strain evidence="5">ZC4RG45</strain>
    </source>
</reference>
<dbReference type="AlphaFoldDB" id="A0ABD6FHX9"/>
<feature type="non-terminal residue" evidence="5">
    <location>
        <position position="179"/>
    </location>
</feature>
<evidence type="ECO:0000256" key="1">
    <source>
        <dbReference type="ARBA" id="ARBA00001974"/>
    </source>
</evidence>
<comment type="cofactor">
    <cofactor evidence="1">
        <name>FAD</name>
        <dbReference type="ChEBI" id="CHEBI:57692"/>
    </cofactor>
</comment>
<gene>
    <name evidence="5" type="ORF">DIU77_010980</name>
</gene>
<dbReference type="SMART" id="SM00893">
    <property type="entry name" value="ETF"/>
    <property type="match status" value="1"/>
</dbReference>
<evidence type="ECO:0000256" key="2">
    <source>
        <dbReference type="ARBA" id="ARBA00011355"/>
    </source>
</evidence>
<comment type="subunit">
    <text evidence="2">Heterodimer of an alpha and a beta subunit.</text>
</comment>
<feature type="domain" description="Electron transfer flavoprotein alpha/beta-subunit N-terminal" evidence="4">
    <location>
        <begin position="1"/>
        <end position="174"/>
    </location>
</feature>
<sequence>MLLLVVQVDDHPAWLDAVQLARGLTDDVHAVLFDASRADELAKQGIKAAHVVEHDVLSDYAPEAYGEALAQLVGELQPSGVLAVGSEKGNEVMAHLAARMRAPFAANCTQISGTGRPWLITRIRGGGMLLEDAEMDAGCGVFTVQPGAGTGAETPSTVDQVDVRRFTPDLRDELARTRV</sequence>
<comment type="caution">
    <text evidence="5">The sequence shown here is derived from an EMBL/GenBank/DDBJ whole genome shotgun (WGS) entry which is preliminary data.</text>
</comment>
<dbReference type="Proteomes" id="UP000249324">
    <property type="component" value="Unassembled WGS sequence"/>
</dbReference>